<evidence type="ECO:0000313" key="4">
    <source>
        <dbReference type="Proteomes" id="UP000008370"/>
    </source>
</evidence>
<sequence length="296" mass="33017">MAGLVDLPIELHLVVLSFLPLPALLAARNTCQHWRHLVPLAPLPHTRRKLLCLFDTLCTIPSFEVSRRTAKGHLQSDFGDAARRSYVASLPKDTGDEFKTWILEWPDDAVVAALWPALDKSYNMSNTTFPHRLDICNRMPTPSYAPQTHTLSLSLYAERGCGPANVVALPLFDEGNGWTHWVVLSGEQEMLDARGKNTRIDLRGAVFSKIRSAEADERYAGFLESPSPSDCPSSVITSPRPDSGSHCRCPEESLLSPAGPETWGPWYRYLEQETRKLQTSMEEYGAWCGCLSCRTS</sequence>
<dbReference type="InterPro" id="IPR001810">
    <property type="entry name" value="F-box_dom"/>
</dbReference>
<dbReference type="Gene3D" id="1.20.1280.50">
    <property type="match status" value="1"/>
</dbReference>
<accession>K5V118</accession>
<dbReference type="InterPro" id="IPR036047">
    <property type="entry name" value="F-box-like_dom_sf"/>
</dbReference>
<dbReference type="AlphaFoldDB" id="K5V118"/>
<dbReference type="HOGENOM" id="CLU_940431_0_0_1"/>
<feature type="domain" description="F-box" evidence="2">
    <location>
        <begin position="1"/>
        <end position="50"/>
    </location>
</feature>
<dbReference type="InParanoid" id="K5V118"/>
<feature type="chain" id="PRO_5003884377" description="F-box domain-containing protein" evidence="1">
    <location>
        <begin position="27"/>
        <end position="296"/>
    </location>
</feature>
<evidence type="ECO:0000256" key="1">
    <source>
        <dbReference type="SAM" id="SignalP"/>
    </source>
</evidence>
<dbReference type="RefSeq" id="XP_007396475.1">
    <property type="nucleotide sequence ID" value="XM_007396413.1"/>
</dbReference>
<dbReference type="Pfam" id="PF00646">
    <property type="entry name" value="F-box"/>
    <property type="match status" value="1"/>
</dbReference>
<reference evidence="3 4" key="1">
    <citation type="journal article" date="2012" name="BMC Genomics">
        <title>Comparative genomics of the white-rot fungi, Phanerochaete carnosa and P. chrysosporium, to elucidate the genetic basis of the distinct wood types they colonize.</title>
        <authorList>
            <person name="Suzuki H."/>
            <person name="MacDonald J."/>
            <person name="Syed K."/>
            <person name="Salamov A."/>
            <person name="Hori C."/>
            <person name="Aerts A."/>
            <person name="Henrissat B."/>
            <person name="Wiebenga A."/>
            <person name="vanKuyk P.A."/>
            <person name="Barry K."/>
            <person name="Lindquist E."/>
            <person name="LaButti K."/>
            <person name="Lapidus A."/>
            <person name="Lucas S."/>
            <person name="Coutinho P."/>
            <person name="Gong Y."/>
            <person name="Samejima M."/>
            <person name="Mahadevan R."/>
            <person name="Abou-Zaid M."/>
            <person name="de Vries R.P."/>
            <person name="Igarashi K."/>
            <person name="Yadav J.S."/>
            <person name="Grigoriev I.V."/>
            <person name="Master E.R."/>
        </authorList>
    </citation>
    <scope>NUCLEOTIDE SEQUENCE [LARGE SCALE GENOMIC DNA]</scope>
    <source>
        <strain evidence="3 4">HHB-10118-sp</strain>
    </source>
</reference>
<organism evidence="3 4">
    <name type="scientific">Phanerochaete carnosa (strain HHB-10118-sp)</name>
    <name type="common">White-rot fungus</name>
    <name type="synonym">Peniophora carnosa</name>
    <dbReference type="NCBI Taxonomy" id="650164"/>
    <lineage>
        <taxon>Eukaryota</taxon>
        <taxon>Fungi</taxon>
        <taxon>Dikarya</taxon>
        <taxon>Basidiomycota</taxon>
        <taxon>Agaricomycotina</taxon>
        <taxon>Agaricomycetes</taxon>
        <taxon>Polyporales</taxon>
        <taxon>Phanerochaetaceae</taxon>
        <taxon>Phanerochaete</taxon>
    </lineage>
</organism>
<protein>
    <recommendedName>
        <fullName evidence="2">F-box domain-containing protein</fullName>
    </recommendedName>
</protein>
<evidence type="ECO:0000313" key="3">
    <source>
        <dbReference type="EMBL" id="EKM56181.1"/>
    </source>
</evidence>
<dbReference type="PROSITE" id="PS50181">
    <property type="entry name" value="FBOX"/>
    <property type="match status" value="1"/>
</dbReference>
<dbReference type="Proteomes" id="UP000008370">
    <property type="component" value="Unassembled WGS sequence"/>
</dbReference>
<dbReference type="OrthoDB" id="2789299at2759"/>
<evidence type="ECO:0000259" key="2">
    <source>
        <dbReference type="PROSITE" id="PS50181"/>
    </source>
</evidence>
<proteinExistence type="predicted"/>
<name>K5V118_PHACS</name>
<dbReference type="GeneID" id="18916802"/>
<keyword evidence="4" id="KW-1185">Reference proteome</keyword>
<dbReference type="KEGG" id="pco:PHACADRAFT_257264"/>
<feature type="signal peptide" evidence="1">
    <location>
        <begin position="1"/>
        <end position="26"/>
    </location>
</feature>
<dbReference type="EMBL" id="JH930472">
    <property type="protein sequence ID" value="EKM56181.1"/>
    <property type="molecule type" value="Genomic_DNA"/>
</dbReference>
<dbReference type="SUPFAM" id="SSF81383">
    <property type="entry name" value="F-box domain"/>
    <property type="match status" value="1"/>
</dbReference>
<dbReference type="CDD" id="cd09917">
    <property type="entry name" value="F-box_SF"/>
    <property type="match status" value="1"/>
</dbReference>
<keyword evidence="1" id="KW-0732">Signal</keyword>
<gene>
    <name evidence="3" type="ORF">PHACADRAFT_257264</name>
</gene>